<dbReference type="AlphaFoldDB" id="D6X4R7"/>
<feature type="transmembrane region" description="Helical" evidence="5">
    <location>
        <begin position="854"/>
        <end position="871"/>
    </location>
</feature>
<reference evidence="7 8" key="2">
    <citation type="journal article" date="2010" name="Nucleic Acids Res.">
        <title>BeetleBase in 2010: revisions to provide comprehensive genomic information for Tribolium castaneum.</title>
        <authorList>
            <person name="Kim H.S."/>
            <person name="Murphy T."/>
            <person name="Xia J."/>
            <person name="Caragea D."/>
            <person name="Park Y."/>
            <person name="Beeman R.W."/>
            <person name="Lorenzen M.D."/>
            <person name="Butcher S."/>
            <person name="Manak J.R."/>
            <person name="Brown S.J."/>
        </authorList>
    </citation>
    <scope>GENOME REANNOTATION</scope>
    <source>
        <strain evidence="7 8">Georgia GA2</strain>
    </source>
</reference>
<dbReference type="PANTHER" id="PTHR47767">
    <property type="entry name" value="ADHESION G PROTEIN-COUPLED RECEPTOR G7"/>
    <property type="match status" value="1"/>
</dbReference>
<evidence type="ECO:0000313" key="7">
    <source>
        <dbReference type="EMBL" id="EEZ97655.2"/>
    </source>
</evidence>
<dbReference type="GO" id="GO:0016020">
    <property type="term" value="C:membrane"/>
    <property type="evidence" value="ECO:0007669"/>
    <property type="project" value="UniProtKB-SubCell"/>
</dbReference>
<evidence type="ECO:0000256" key="1">
    <source>
        <dbReference type="ARBA" id="ARBA00004141"/>
    </source>
</evidence>
<evidence type="ECO:0000256" key="3">
    <source>
        <dbReference type="ARBA" id="ARBA00022989"/>
    </source>
</evidence>
<evidence type="ECO:0000259" key="6">
    <source>
        <dbReference type="PROSITE" id="PS50261"/>
    </source>
</evidence>
<gene>
    <name evidence="7" type="primary">AUGUSTUS-3.0.2_16199</name>
    <name evidence="7" type="ORF">TcasGA2_TC016199</name>
</gene>
<organism evidence="7 8">
    <name type="scientific">Tribolium castaneum</name>
    <name type="common">Red flour beetle</name>
    <dbReference type="NCBI Taxonomy" id="7070"/>
    <lineage>
        <taxon>Eukaryota</taxon>
        <taxon>Metazoa</taxon>
        <taxon>Ecdysozoa</taxon>
        <taxon>Arthropoda</taxon>
        <taxon>Hexapoda</taxon>
        <taxon>Insecta</taxon>
        <taxon>Pterygota</taxon>
        <taxon>Neoptera</taxon>
        <taxon>Endopterygota</taxon>
        <taxon>Coleoptera</taxon>
        <taxon>Polyphaga</taxon>
        <taxon>Cucujiformia</taxon>
        <taxon>Tenebrionidae</taxon>
        <taxon>Tenebrionidae incertae sedis</taxon>
        <taxon>Tribolium</taxon>
    </lineage>
</organism>
<dbReference type="STRING" id="7070.D6X4R7"/>
<accession>D6X4R7</accession>
<evidence type="ECO:0000313" key="8">
    <source>
        <dbReference type="Proteomes" id="UP000007266"/>
    </source>
</evidence>
<sequence>MPLPFDPSSNLTKSFNETRIQVTKNQRHDFYFWEEKRGRFGTLFDQEIKNATENMTGDFIATYNETFTYYATDSNATYNQLCAYDALDTDRINYCTLYDKICAHGNPDGNTTNCHCRRRGEISTHFCELKCDNWTETNSTTCNECEEIFHAYKDPTIRLWFNYHTREISVGLGSYLRLLPISESQAIVYCFTDADHSTHDITYRYNLSRPSDLKYKTATYNLEPVNDSIGHYWCQGFKFDLGPVSSPQIIAEGKLHRESFTMNVTVREDERTYPLTIHEKTEQELEDIINNKSLIQEIKFLRLYERQTGHNSTNVTLSYRLYLNATNNTMMDVLDQVTTIFNQSDAPNIKNFTLSPSYCLPDTTITNGITLTWGKTLLGSTTVPNELCLQNNTKPVTRTCQGEYLYGTYWSEVKGTCVNNSGELFGSPHTIQLHNLTYSHCEPNEKINQLNEMLQESKTPITIDAHFMAKIFENVTSSQTLQVTQVLETASKIMNMPRDVLQEAQTMLNSTDMILYSLDTIIAGYNLTDDYFSLTSGQIYTQISNISSNITGAAFYETKTGRRLQPLRNQTTPDYNDTTLKLCAYLTPKTIAHNRNAKLVITVFLTDSLFNPQKTTTGYTTSVYVTPNGVDTWVEEPVVMIRPFRKYRAVLMCNYWSYGRNQLWYNLKGSWEHEDKTPACTLGQMCPCPFVRMNPFGILVGDEDDVILSIVTATGCALSALGSLAVIVTAVVYKQWREKSGTKILLNFVLTNLAQNIFLGVSSGVNSYTQITTCVTIGALLHYSVCSQFAWMLIIGYLQYMRYVEVFYVVHNNFVIWASVVAWILPIVPVITVLQMNDAYYLQDNFCYLTNRPLFYGVYVPVSITLTSGPVKGQYLVA</sequence>
<keyword evidence="8" id="KW-1185">Reference proteome</keyword>
<name>D6X4R7_TRICA</name>
<keyword evidence="2 5" id="KW-0812">Transmembrane</keyword>
<evidence type="ECO:0000256" key="2">
    <source>
        <dbReference type="ARBA" id="ARBA00022692"/>
    </source>
</evidence>
<dbReference type="PROSITE" id="PS50261">
    <property type="entry name" value="G_PROTEIN_RECEP_F2_4"/>
    <property type="match status" value="1"/>
</dbReference>
<dbReference type="eggNOG" id="KOG4193">
    <property type="taxonomic scope" value="Eukaryota"/>
</dbReference>
<feature type="transmembrane region" description="Helical" evidence="5">
    <location>
        <begin position="706"/>
        <end position="732"/>
    </location>
</feature>
<dbReference type="EMBL" id="KQ971380">
    <property type="protein sequence ID" value="EEZ97655.2"/>
    <property type="molecule type" value="Genomic_DNA"/>
</dbReference>
<feature type="transmembrane region" description="Helical" evidence="5">
    <location>
        <begin position="814"/>
        <end position="834"/>
    </location>
</feature>
<reference evidence="7 8" key="1">
    <citation type="journal article" date="2008" name="Nature">
        <title>The genome of the model beetle and pest Tribolium castaneum.</title>
        <authorList>
            <consortium name="Tribolium Genome Sequencing Consortium"/>
            <person name="Richards S."/>
            <person name="Gibbs R.A."/>
            <person name="Weinstock G.M."/>
            <person name="Brown S.J."/>
            <person name="Denell R."/>
            <person name="Beeman R.W."/>
            <person name="Gibbs R."/>
            <person name="Beeman R.W."/>
            <person name="Brown S.J."/>
            <person name="Bucher G."/>
            <person name="Friedrich M."/>
            <person name="Grimmelikhuijzen C.J."/>
            <person name="Klingler M."/>
            <person name="Lorenzen M."/>
            <person name="Richards S."/>
            <person name="Roth S."/>
            <person name="Schroder R."/>
            <person name="Tautz D."/>
            <person name="Zdobnov E.M."/>
            <person name="Muzny D."/>
            <person name="Gibbs R.A."/>
            <person name="Weinstock G.M."/>
            <person name="Attaway T."/>
            <person name="Bell S."/>
            <person name="Buhay C.J."/>
            <person name="Chandrabose M.N."/>
            <person name="Chavez D."/>
            <person name="Clerk-Blankenburg K.P."/>
            <person name="Cree A."/>
            <person name="Dao M."/>
            <person name="Davis C."/>
            <person name="Chacko J."/>
            <person name="Dinh H."/>
            <person name="Dugan-Rocha S."/>
            <person name="Fowler G."/>
            <person name="Garner T.T."/>
            <person name="Garnes J."/>
            <person name="Gnirke A."/>
            <person name="Hawes A."/>
            <person name="Hernandez J."/>
            <person name="Hines S."/>
            <person name="Holder M."/>
            <person name="Hume J."/>
            <person name="Jhangiani S.N."/>
            <person name="Joshi V."/>
            <person name="Khan Z.M."/>
            <person name="Jackson L."/>
            <person name="Kovar C."/>
            <person name="Kowis A."/>
            <person name="Lee S."/>
            <person name="Lewis L.R."/>
            <person name="Margolis J."/>
            <person name="Morgan M."/>
            <person name="Nazareth L.V."/>
            <person name="Nguyen N."/>
            <person name="Okwuonu G."/>
            <person name="Parker D."/>
            <person name="Richards S."/>
            <person name="Ruiz S.J."/>
            <person name="Santibanez J."/>
            <person name="Savard J."/>
            <person name="Scherer S.E."/>
            <person name="Schneider B."/>
            <person name="Sodergren E."/>
            <person name="Tautz D."/>
            <person name="Vattahil S."/>
            <person name="Villasana D."/>
            <person name="White C.S."/>
            <person name="Wright R."/>
            <person name="Park Y."/>
            <person name="Beeman R.W."/>
            <person name="Lord J."/>
            <person name="Oppert B."/>
            <person name="Lorenzen M."/>
            <person name="Brown S."/>
            <person name="Wang L."/>
            <person name="Savard J."/>
            <person name="Tautz D."/>
            <person name="Richards S."/>
            <person name="Weinstock G."/>
            <person name="Gibbs R.A."/>
            <person name="Liu Y."/>
            <person name="Worley K."/>
            <person name="Weinstock G."/>
            <person name="Elsik C.G."/>
            <person name="Reese J.T."/>
            <person name="Elhaik E."/>
            <person name="Landan G."/>
            <person name="Graur D."/>
            <person name="Arensburger P."/>
            <person name="Atkinson P."/>
            <person name="Beeman R.W."/>
            <person name="Beidler J."/>
            <person name="Brown S.J."/>
            <person name="Demuth J.P."/>
            <person name="Drury D.W."/>
            <person name="Du Y.Z."/>
            <person name="Fujiwara H."/>
            <person name="Lorenzen M."/>
            <person name="Maselli V."/>
            <person name="Osanai M."/>
            <person name="Park Y."/>
            <person name="Robertson H.M."/>
            <person name="Tu Z."/>
            <person name="Wang J.J."/>
            <person name="Wang S."/>
            <person name="Richards S."/>
            <person name="Song H."/>
            <person name="Zhang L."/>
            <person name="Sodergren E."/>
            <person name="Werner D."/>
            <person name="Stanke M."/>
            <person name="Morgenstern B."/>
            <person name="Solovyev V."/>
            <person name="Kosarev P."/>
            <person name="Brown G."/>
            <person name="Chen H.C."/>
            <person name="Ermolaeva O."/>
            <person name="Hlavina W."/>
            <person name="Kapustin Y."/>
            <person name="Kiryutin B."/>
            <person name="Kitts P."/>
            <person name="Maglott D."/>
            <person name="Pruitt K."/>
            <person name="Sapojnikov V."/>
            <person name="Souvorov A."/>
            <person name="Mackey A.J."/>
            <person name="Waterhouse R.M."/>
            <person name="Wyder S."/>
            <person name="Zdobnov E.M."/>
            <person name="Zdobnov E.M."/>
            <person name="Wyder S."/>
            <person name="Kriventseva E.V."/>
            <person name="Kadowaki T."/>
            <person name="Bork P."/>
            <person name="Aranda M."/>
            <person name="Bao R."/>
            <person name="Beermann A."/>
            <person name="Berns N."/>
            <person name="Bolognesi R."/>
            <person name="Bonneton F."/>
            <person name="Bopp D."/>
            <person name="Brown S.J."/>
            <person name="Bucher G."/>
            <person name="Butts T."/>
            <person name="Chaumot A."/>
            <person name="Denell R.E."/>
            <person name="Ferrier D.E."/>
            <person name="Friedrich M."/>
            <person name="Gordon C.M."/>
            <person name="Jindra M."/>
            <person name="Klingler M."/>
            <person name="Lan Q."/>
            <person name="Lattorff H.M."/>
            <person name="Laudet V."/>
            <person name="von Levetsow C."/>
            <person name="Liu Z."/>
            <person name="Lutz R."/>
            <person name="Lynch J.A."/>
            <person name="da Fonseca R.N."/>
            <person name="Posnien N."/>
            <person name="Reuter R."/>
            <person name="Roth S."/>
            <person name="Savard J."/>
            <person name="Schinko J.B."/>
            <person name="Schmitt C."/>
            <person name="Schoppmeier M."/>
            <person name="Schroder R."/>
            <person name="Shippy T.D."/>
            <person name="Simonnet F."/>
            <person name="Marques-Souza H."/>
            <person name="Tautz D."/>
            <person name="Tomoyasu Y."/>
            <person name="Trauner J."/>
            <person name="Van der Zee M."/>
            <person name="Vervoort M."/>
            <person name="Wittkopp N."/>
            <person name="Wimmer E.A."/>
            <person name="Yang X."/>
            <person name="Jones A.K."/>
            <person name="Sattelle D.B."/>
            <person name="Ebert P.R."/>
            <person name="Nelson D."/>
            <person name="Scott J.G."/>
            <person name="Beeman R.W."/>
            <person name="Muthukrishnan S."/>
            <person name="Kramer K.J."/>
            <person name="Arakane Y."/>
            <person name="Beeman R.W."/>
            <person name="Zhu Q."/>
            <person name="Hogenkamp D."/>
            <person name="Dixit R."/>
            <person name="Oppert B."/>
            <person name="Jiang H."/>
            <person name="Zou Z."/>
            <person name="Marshall J."/>
            <person name="Elpidina E."/>
            <person name="Vinokurov K."/>
            <person name="Oppert C."/>
            <person name="Zou Z."/>
            <person name="Evans J."/>
            <person name="Lu Z."/>
            <person name="Zhao P."/>
            <person name="Sumathipala N."/>
            <person name="Altincicek B."/>
            <person name="Vilcinskas A."/>
            <person name="Williams M."/>
            <person name="Hultmark D."/>
            <person name="Hetru C."/>
            <person name="Jiang H."/>
            <person name="Grimmelikhuijzen C.J."/>
            <person name="Hauser F."/>
            <person name="Cazzamali G."/>
            <person name="Williamson M."/>
            <person name="Park Y."/>
            <person name="Li B."/>
            <person name="Tanaka Y."/>
            <person name="Predel R."/>
            <person name="Neupert S."/>
            <person name="Schachtner J."/>
            <person name="Verleyen P."/>
            <person name="Raible F."/>
            <person name="Bork P."/>
            <person name="Friedrich M."/>
            <person name="Walden K.K."/>
            <person name="Robertson H.M."/>
            <person name="Angeli S."/>
            <person name="Foret S."/>
            <person name="Bucher G."/>
            <person name="Schuetz S."/>
            <person name="Maleszka R."/>
            <person name="Wimmer E.A."/>
            <person name="Beeman R.W."/>
            <person name="Lorenzen M."/>
            <person name="Tomoyasu Y."/>
            <person name="Miller S.C."/>
            <person name="Grossmann D."/>
            <person name="Bucher G."/>
        </authorList>
    </citation>
    <scope>NUCLEOTIDE SEQUENCE [LARGE SCALE GENOMIC DNA]</scope>
    <source>
        <strain evidence="7 8">Georgia GA2</strain>
    </source>
</reference>
<dbReference type="Proteomes" id="UP000007266">
    <property type="component" value="Linkage group 10"/>
</dbReference>
<proteinExistence type="predicted"/>
<comment type="subcellular location">
    <subcellularLocation>
        <location evidence="1">Membrane</location>
        <topology evidence="1">Multi-pass membrane protein</topology>
    </subcellularLocation>
</comment>
<protein>
    <recommendedName>
        <fullName evidence="6">G-protein coupled receptors family 2 profile 2 domain-containing protein</fullName>
    </recommendedName>
</protein>
<dbReference type="InterPro" id="IPR017981">
    <property type="entry name" value="GPCR_2-like_7TM"/>
</dbReference>
<evidence type="ECO:0000256" key="5">
    <source>
        <dbReference type="SAM" id="Phobius"/>
    </source>
</evidence>
<dbReference type="PANTHER" id="PTHR47767:SF1">
    <property type="entry name" value="ADHESION G PROTEIN-COUPLED RECEPTOR G7"/>
    <property type="match status" value="1"/>
</dbReference>
<dbReference type="OMA" id="ISTHFCE"/>
<dbReference type="HOGENOM" id="CLU_301950_0_0_1"/>
<feature type="transmembrane region" description="Helical" evidence="5">
    <location>
        <begin position="744"/>
        <end position="762"/>
    </location>
</feature>
<dbReference type="InterPro" id="IPR000832">
    <property type="entry name" value="GPCR_2_secretin-like"/>
</dbReference>
<feature type="transmembrane region" description="Helical" evidence="5">
    <location>
        <begin position="768"/>
        <end position="794"/>
    </location>
</feature>
<feature type="domain" description="G-protein coupled receptors family 2 profile 2" evidence="6">
    <location>
        <begin position="708"/>
        <end position="878"/>
    </location>
</feature>
<dbReference type="Pfam" id="PF00002">
    <property type="entry name" value="7tm_2"/>
    <property type="match status" value="1"/>
</dbReference>
<dbReference type="GO" id="GO:0007166">
    <property type="term" value="P:cell surface receptor signaling pathway"/>
    <property type="evidence" value="ECO:0007669"/>
    <property type="project" value="InterPro"/>
</dbReference>
<dbReference type="GO" id="GO:0004930">
    <property type="term" value="F:G protein-coupled receptor activity"/>
    <property type="evidence" value="ECO:0007669"/>
    <property type="project" value="InterPro"/>
</dbReference>
<evidence type="ECO:0000256" key="4">
    <source>
        <dbReference type="ARBA" id="ARBA00023136"/>
    </source>
</evidence>
<dbReference type="InterPro" id="IPR053066">
    <property type="entry name" value="ADGR_G7"/>
</dbReference>
<dbReference type="Gene3D" id="1.20.1070.10">
    <property type="entry name" value="Rhodopsin 7-helix transmembrane proteins"/>
    <property type="match status" value="1"/>
</dbReference>
<keyword evidence="4 5" id="KW-0472">Membrane</keyword>
<keyword evidence="3 5" id="KW-1133">Transmembrane helix</keyword>